<evidence type="ECO:0000313" key="4">
    <source>
        <dbReference type="Proteomes" id="UP000293162"/>
    </source>
</evidence>
<dbReference type="Proteomes" id="UP000293162">
    <property type="component" value="Unassembled WGS sequence"/>
</dbReference>
<dbReference type="PANTHER" id="PTHR30041:SF8">
    <property type="entry name" value="PROTEIN YFFB"/>
    <property type="match status" value="1"/>
</dbReference>
<dbReference type="OrthoDB" id="9794155at2"/>
<dbReference type="EMBL" id="SEWF01000001">
    <property type="protein sequence ID" value="RYU97599.1"/>
    <property type="molecule type" value="Genomic_DNA"/>
</dbReference>
<organism evidence="3 4">
    <name type="scientific">Emticicia agri</name>
    <dbReference type="NCBI Taxonomy" id="2492393"/>
    <lineage>
        <taxon>Bacteria</taxon>
        <taxon>Pseudomonadati</taxon>
        <taxon>Bacteroidota</taxon>
        <taxon>Cytophagia</taxon>
        <taxon>Cytophagales</taxon>
        <taxon>Leadbetterellaceae</taxon>
        <taxon>Emticicia</taxon>
    </lineage>
</organism>
<reference evidence="3 4" key="1">
    <citation type="submission" date="2019-02" db="EMBL/GenBank/DDBJ databases">
        <title>Bacterial novel species Emticicia sp. 17J42-9 isolated from soil.</title>
        <authorList>
            <person name="Jung H.-Y."/>
        </authorList>
    </citation>
    <scope>NUCLEOTIDE SEQUENCE [LARGE SCALE GENOMIC DNA]</scope>
    <source>
        <strain evidence="3 4">17J42-9</strain>
    </source>
</reference>
<gene>
    <name evidence="3" type="ORF">EWM59_00315</name>
</gene>
<name>A0A4Q5M5Y3_9BACT</name>
<dbReference type="SUPFAM" id="SSF52833">
    <property type="entry name" value="Thioredoxin-like"/>
    <property type="match status" value="1"/>
</dbReference>
<dbReference type="PROSITE" id="PS51353">
    <property type="entry name" value="ARSC"/>
    <property type="match status" value="1"/>
</dbReference>
<evidence type="ECO:0000256" key="1">
    <source>
        <dbReference type="ARBA" id="ARBA00007198"/>
    </source>
</evidence>
<dbReference type="InterPro" id="IPR006504">
    <property type="entry name" value="Tscrpt_reg_Spx/MgsR"/>
</dbReference>
<dbReference type="Pfam" id="PF03960">
    <property type="entry name" value="ArsC"/>
    <property type="match status" value="1"/>
</dbReference>
<proteinExistence type="inferred from homology"/>
<sequence>MLTVYGIPNCDTVKKTLDWFKTHNIAYQFHDYRKEGISADKLKEWLAQEPIDKIFNKNSTTFKELSEEIKSSISDEKAAINLMMNSNSIIKRPIVEDGTIKAIGFKADQYKAIFMPDSK</sequence>
<comment type="caution">
    <text evidence="3">The sequence shown here is derived from an EMBL/GenBank/DDBJ whole genome shotgun (WGS) entry which is preliminary data.</text>
</comment>
<accession>A0A4Q5M5Y3</accession>
<dbReference type="RefSeq" id="WP_130018931.1">
    <property type="nucleotide sequence ID" value="NZ_SEWF01000001.1"/>
</dbReference>
<dbReference type="InterPro" id="IPR036249">
    <property type="entry name" value="Thioredoxin-like_sf"/>
</dbReference>
<evidence type="ECO:0000256" key="2">
    <source>
        <dbReference type="PROSITE-ProRule" id="PRU01282"/>
    </source>
</evidence>
<dbReference type="InterPro" id="IPR006660">
    <property type="entry name" value="Arsenate_reductase-like"/>
</dbReference>
<dbReference type="Gene3D" id="3.40.30.10">
    <property type="entry name" value="Glutaredoxin"/>
    <property type="match status" value="1"/>
</dbReference>
<dbReference type="AlphaFoldDB" id="A0A4Q5M5Y3"/>
<dbReference type="NCBIfam" id="TIGR01617">
    <property type="entry name" value="arsC_related"/>
    <property type="match status" value="1"/>
</dbReference>
<evidence type="ECO:0000313" key="3">
    <source>
        <dbReference type="EMBL" id="RYU97599.1"/>
    </source>
</evidence>
<dbReference type="PANTHER" id="PTHR30041">
    <property type="entry name" value="ARSENATE REDUCTASE"/>
    <property type="match status" value="1"/>
</dbReference>
<keyword evidence="4" id="KW-1185">Reference proteome</keyword>
<comment type="similarity">
    <text evidence="1 2">Belongs to the ArsC family.</text>
</comment>
<protein>
    <submittedName>
        <fullName evidence="3">Spx/MgsR family RNA polymerase-binding regulatory protein</fullName>
    </submittedName>
</protein>